<protein>
    <submittedName>
        <fullName evidence="3">Uncharacterized protein</fullName>
    </submittedName>
</protein>
<dbReference type="AlphaFoldDB" id="A0A553HKW6"/>
<evidence type="ECO:0000256" key="1">
    <source>
        <dbReference type="ARBA" id="ARBA00010568"/>
    </source>
</evidence>
<dbReference type="Pfam" id="PF08939">
    <property type="entry name" value="Bles03"/>
    <property type="match status" value="1"/>
</dbReference>
<dbReference type="Proteomes" id="UP000319160">
    <property type="component" value="Unassembled WGS sequence"/>
</dbReference>
<accession>A0A553HKW6</accession>
<comment type="similarity">
    <text evidence="1">Belongs to the UPF0696 family.</text>
</comment>
<evidence type="ECO:0000256" key="2">
    <source>
        <dbReference type="SAM" id="MobiDB-lite"/>
    </source>
</evidence>
<feature type="region of interest" description="Disordered" evidence="2">
    <location>
        <begin position="1"/>
        <end position="20"/>
    </location>
</feature>
<gene>
    <name evidence="3" type="ORF">FHL15_010549</name>
</gene>
<feature type="compositionally biased region" description="Acidic residues" evidence="2">
    <location>
        <begin position="10"/>
        <end position="20"/>
    </location>
</feature>
<dbReference type="PANTHER" id="PTHR31977:SF1">
    <property type="entry name" value="UPF0696 PROTEIN C11ORF68"/>
    <property type="match status" value="1"/>
</dbReference>
<organism evidence="3 4">
    <name type="scientific">Xylaria flabelliformis</name>
    <dbReference type="NCBI Taxonomy" id="2512241"/>
    <lineage>
        <taxon>Eukaryota</taxon>
        <taxon>Fungi</taxon>
        <taxon>Dikarya</taxon>
        <taxon>Ascomycota</taxon>
        <taxon>Pezizomycotina</taxon>
        <taxon>Sordariomycetes</taxon>
        <taxon>Xylariomycetidae</taxon>
        <taxon>Xylariales</taxon>
        <taxon>Xylariaceae</taxon>
        <taxon>Xylaria</taxon>
    </lineage>
</organism>
<dbReference type="SUPFAM" id="SSF55418">
    <property type="entry name" value="eIF4e-like"/>
    <property type="match status" value="1"/>
</dbReference>
<keyword evidence="4" id="KW-1185">Reference proteome</keyword>
<evidence type="ECO:0000313" key="3">
    <source>
        <dbReference type="EMBL" id="TRX88598.1"/>
    </source>
</evidence>
<dbReference type="InterPro" id="IPR023398">
    <property type="entry name" value="TIF_eIF4e-like"/>
</dbReference>
<dbReference type="EMBL" id="VFLP01000084">
    <property type="protein sequence ID" value="TRX88598.1"/>
    <property type="molecule type" value="Genomic_DNA"/>
</dbReference>
<dbReference type="InterPro" id="IPR015034">
    <property type="entry name" value="Bles03"/>
</dbReference>
<proteinExistence type="inferred from homology"/>
<dbReference type="PANTHER" id="PTHR31977">
    <property type="entry name" value="UPF0696 PROTEIN C11ORF68"/>
    <property type="match status" value="1"/>
</dbReference>
<reference evidence="4" key="1">
    <citation type="submission" date="2019-06" db="EMBL/GenBank/DDBJ databases">
        <title>Draft genome sequence of the griseofulvin-producing fungus Xylaria cubensis strain G536.</title>
        <authorList>
            <person name="Mead M.E."/>
            <person name="Raja H.A."/>
            <person name="Steenwyk J.L."/>
            <person name="Knowles S.L."/>
            <person name="Oberlies N.H."/>
            <person name="Rokas A."/>
        </authorList>
    </citation>
    <scope>NUCLEOTIDE SEQUENCE [LARGE SCALE GENOMIC DNA]</scope>
    <source>
        <strain evidence="4">G536</strain>
    </source>
</reference>
<dbReference type="OrthoDB" id="10067381at2759"/>
<evidence type="ECO:0000313" key="4">
    <source>
        <dbReference type="Proteomes" id="UP000319160"/>
    </source>
</evidence>
<comment type="caution">
    <text evidence="3">The sequence shown here is derived from an EMBL/GenBank/DDBJ whole genome shotgun (WGS) entry which is preliminary data.</text>
</comment>
<name>A0A553HKW6_9PEZI</name>
<sequence length="290" mass="32829">MDETAATSADESDFYGDSDVVADMERRVEDFDVQEEWQDYDAYVEPVPIPEPPPGVHRPCPFEGEEFARQRTENVDSFLVRLPPSTTWATPDCSYIWITNPFENFTSRKDAQNQHVPGAEDEMPTGGDIATLMEGGKERLNFVSSFIEDSQKPGAIYDRYMFEQEASKAGADAAKDILELAQNVRVTFGKWLIPCTTWGADITWEIIAKATVRNELGIAAKVTARTTQDLRETIKICVYTCNFAWKEDVTRVAMKLKKLGVIKRNETLNYQPGQFTNPAARPFSRPNYQE</sequence>
<dbReference type="Gene3D" id="3.30.760.10">
    <property type="entry name" value="RNA Cap, Translation Initiation Factor Eif4e"/>
    <property type="match status" value="1"/>
</dbReference>